<evidence type="ECO:0000256" key="1">
    <source>
        <dbReference type="ARBA" id="ARBA00004606"/>
    </source>
</evidence>
<dbReference type="Proteomes" id="UP000012174">
    <property type="component" value="Unassembled WGS sequence"/>
</dbReference>
<keyword evidence="6" id="KW-1133">Transmembrane helix</keyword>
<evidence type="ECO:0008006" key="12">
    <source>
        <dbReference type="Google" id="ProtNLM"/>
    </source>
</evidence>
<dbReference type="PANTHER" id="PTHR43712">
    <property type="entry name" value="PUTATIVE (AFU_ORTHOLOGUE AFUA_4G14580)-RELATED"/>
    <property type="match status" value="1"/>
</dbReference>
<dbReference type="InterPro" id="IPR036388">
    <property type="entry name" value="WH-like_DNA-bd_sf"/>
</dbReference>
<dbReference type="PANTHER" id="PTHR43712:SF1">
    <property type="entry name" value="HYPOTHETICAL O-METHYLTRANSFERASE (EUROFUNG)-RELATED"/>
    <property type="match status" value="1"/>
</dbReference>
<keyword evidence="4" id="KW-0812">Transmembrane</keyword>
<dbReference type="STRING" id="1287681.M7SKL3"/>
<dbReference type="AlphaFoldDB" id="M7SKL3"/>
<evidence type="ECO:0000256" key="6">
    <source>
        <dbReference type="ARBA" id="ARBA00022989"/>
    </source>
</evidence>
<dbReference type="EMBL" id="KB707027">
    <property type="protein sequence ID" value="EMR64702.1"/>
    <property type="molecule type" value="Genomic_DNA"/>
</dbReference>
<dbReference type="Gene3D" id="3.40.50.150">
    <property type="entry name" value="Vaccinia Virus protein VP39"/>
    <property type="match status" value="1"/>
</dbReference>
<reference evidence="11" key="1">
    <citation type="journal article" date="2013" name="Genome Announc.">
        <title>Draft genome sequence of the grapevine dieback fungus Eutypa lata UCR-EL1.</title>
        <authorList>
            <person name="Blanco-Ulate B."/>
            <person name="Rolshausen P.E."/>
            <person name="Cantu D."/>
        </authorList>
    </citation>
    <scope>NUCLEOTIDE SEQUENCE [LARGE SCALE GENOMIC DNA]</scope>
    <source>
        <strain evidence="11">UCR-EL1</strain>
    </source>
</reference>
<keyword evidence="3" id="KW-0808">Transferase</keyword>
<dbReference type="Pfam" id="PF08100">
    <property type="entry name" value="Dimerisation"/>
    <property type="match status" value="1"/>
</dbReference>
<feature type="domain" description="Fringe-like glycosyltransferase" evidence="8">
    <location>
        <begin position="132"/>
        <end position="202"/>
    </location>
</feature>
<dbReference type="eggNOG" id="KOG2246">
    <property type="taxonomic scope" value="Eukaryota"/>
</dbReference>
<evidence type="ECO:0000256" key="5">
    <source>
        <dbReference type="ARBA" id="ARBA00022968"/>
    </source>
</evidence>
<dbReference type="InterPro" id="IPR036390">
    <property type="entry name" value="WH_DNA-bd_sf"/>
</dbReference>
<evidence type="ECO:0000256" key="4">
    <source>
        <dbReference type="ARBA" id="ARBA00022692"/>
    </source>
</evidence>
<evidence type="ECO:0000256" key="3">
    <source>
        <dbReference type="ARBA" id="ARBA00022679"/>
    </source>
</evidence>
<gene>
    <name evidence="10" type="ORF">UCREL1_8358</name>
</gene>
<dbReference type="InterPro" id="IPR029063">
    <property type="entry name" value="SAM-dependent_MTases_sf"/>
</dbReference>
<dbReference type="SUPFAM" id="SSF46785">
    <property type="entry name" value="Winged helix' DNA-binding domain"/>
    <property type="match status" value="1"/>
</dbReference>
<dbReference type="KEGG" id="ela:UCREL1_8358"/>
<dbReference type="GO" id="GO:0046983">
    <property type="term" value="F:protein dimerization activity"/>
    <property type="evidence" value="ECO:0007669"/>
    <property type="project" value="InterPro"/>
</dbReference>
<dbReference type="Pfam" id="PF02434">
    <property type="entry name" value="Fringe"/>
    <property type="match status" value="1"/>
</dbReference>
<dbReference type="HOGENOM" id="CLU_542940_0_0_1"/>
<sequence>MCLGLHKICSLTRPPRLDDVFVVVKTGANEALEKLPVHLRTTLPCIPHYGIWSDLEDDISGHHISDALDEINPEIVANHPDFEYYRQLREEGTGAFSNEQLTAWAGAQNTAMGRDSPGWKLDKWKFLPLVEKAYRQRPEARWFVLVECDTFVIWRNLLAWLSTLDASQPLYLGHEMQTGDVVFAYGGAGIVMSNAAVQKLVEHRASPNKLLRHGDVFRHFVFPKLQAEIEDWDNESEDEYHDIKGAGSLEDCRRVCESQLECVQFSLTRQSCRTSNIVKLGREHRYRYEPKGLQSASSAYTKGKPGAREQLLNRSHTLISSLELPSEAIQRMGWAEPERAAHCRIAVELKLFETLKDAETQGISAKELAAKAGADEVLIGRIMKHFTAMHIVGEINEDTYVATDLSNALTEPKYCDGIMYSYMSAYRTGKSSWADPGFYPVSERLFDGFDSSVSELLPVDVGGGMGHDPVELKEKYPKLPGKLMLQDRPEVISTLSSRRQCK</sequence>
<evidence type="ECO:0000259" key="8">
    <source>
        <dbReference type="Pfam" id="PF02434"/>
    </source>
</evidence>
<protein>
    <recommendedName>
        <fullName evidence="12">Glycosyltransferase family 31 protein</fullName>
    </recommendedName>
</protein>
<keyword evidence="11" id="KW-1185">Reference proteome</keyword>
<organism evidence="10 11">
    <name type="scientific">Eutypa lata (strain UCR-EL1)</name>
    <name type="common">Grapevine dieback disease fungus</name>
    <name type="synonym">Eutypa armeniacae</name>
    <dbReference type="NCBI Taxonomy" id="1287681"/>
    <lineage>
        <taxon>Eukaryota</taxon>
        <taxon>Fungi</taxon>
        <taxon>Dikarya</taxon>
        <taxon>Ascomycota</taxon>
        <taxon>Pezizomycotina</taxon>
        <taxon>Sordariomycetes</taxon>
        <taxon>Xylariomycetidae</taxon>
        <taxon>Xylariales</taxon>
        <taxon>Diatrypaceae</taxon>
        <taxon>Eutypa</taxon>
    </lineage>
</organism>
<feature type="domain" description="O-methyltransferase dimerisation" evidence="9">
    <location>
        <begin position="345"/>
        <end position="410"/>
    </location>
</feature>
<keyword evidence="7" id="KW-0472">Membrane</keyword>
<dbReference type="GO" id="GO:0016757">
    <property type="term" value="F:glycosyltransferase activity"/>
    <property type="evidence" value="ECO:0007669"/>
    <property type="project" value="UniProtKB-KW"/>
</dbReference>
<dbReference type="Gene3D" id="1.10.10.10">
    <property type="entry name" value="Winged helix-like DNA-binding domain superfamily/Winged helix DNA-binding domain"/>
    <property type="match status" value="1"/>
</dbReference>
<evidence type="ECO:0000256" key="2">
    <source>
        <dbReference type="ARBA" id="ARBA00022676"/>
    </source>
</evidence>
<name>M7SKL3_EUTLA</name>
<dbReference type="GO" id="GO:0016020">
    <property type="term" value="C:membrane"/>
    <property type="evidence" value="ECO:0007669"/>
    <property type="project" value="UniProtKB-SubCell"/>
</dbReference>
<evidence type="ECO:0000313" key="11">
    <source>
        <dbReference type="Proteomes" id="UP000012174"/>
    </source>
</evidence>
<evidence type="ECO:0000313" key="10">
    <source>
        <dbReference type="EMBL" id="EMR64702.1"/>
    </source>
</evidence>
<dbReference type="OrthoDB" id="414175at2759"/>
<evidence type="ECO:0000256" key="7">
    <source>
        <dbReference type="ARBA" id="ARBA00023136"/>
    </source>
</evidence>
<dbReference type="Gene3D" id="3.90.550.50">
    <property type="match status" value="1"/>
</dbReference>
<dbReference type="InterPro" id="IPR012967">
    <property type="entry name" value="COMT_dimerisation"/>
</dbReference>
<proteinExistence type="predicted"/>
<keyword evidence="2" id="KW-0328">Glycosyltransferase</keyword>
<evidence type="ECO:0000259" key="9">
    <source>
        <dbReference type="Pfam" id="PF08100"/>
    </source>
</evidence>
<keyword evidence="5" id="KW-0735">Signal-anchor</keyword>
<dbReference type="InterPro" id="IPR003378">
    <property type="entry name" value="Fringe-like_glycosylTrfase"/>
</dbReference>
<comment type="subcellular location">
    <subcellularLocation>
        <location evidence="1">Membrane</location>
        <topology evidence="1">Single-pass type II membrane protein</topology>
    </subcellularLocation>
</comment>
<accession>M7SKL3</accession>